<dbReference type="PANTHER" id="PTHR42770">
    <property type="entry name" value="AMINO ACID TRANSPORTER-RELATED"/>
    <property type="match status" value="1"/>
</dbReference>
<dbReference type="EMBL" id="FNAK01000007">
    <property type="protein sequence ID" value="SDE51261.1"/>
    <property type="molecule type" value="Genomic_DNA"/>
</dbReference>
<evidence type="ECO:0000256" key="6">
    <source>
        <dbReference type="ARBA" id="ARBA00022989"/>
    </source>
</evidence>
<proteinExistence type="inferred from homology"/>
<evidence type="ECO:0000256" key="9">
    <source>
        <dbReference type="SAM" id="Phobius"/>
    </source>
</evidence>
<keyword evidence="4" id="KW-1003">Cell membrane</keyword>
<evidence type="ECO:0000256" key="5">
    <source>
        <dbReference type="ARBA" id="ARBA00022692"/>
    </source>
</evidence>
<keyword evidence="5 9" id="KW-0812">Transmembrane</keyword>
<feature type="transmembrane region" description="Helical" evidence="9">
    <location>
        <begin position="226"/>
        <end position="249"/>
    </location>
</feature>
<dbReference type="Proteomes" id="UP000183685">
    <property type="component" value="Unassembled WGS sequence"/>
</dbReference>
<dbReference type="RefSeq" id="WP_068304911.1">
    <property type="nucleotide sequence ID" value="NZ_FNAK01000007.1"/>
</dbReference>
<evidence type="ECO:0000256" key="3">
    <source>
        <dbReference type="ARBA" id="ARBA00021069"/>
    </source>
</evidence>
<evidence type="ECO:0000313" key="11">
    <source>
        <dbReference type="Proteomes" id="UP000183685"/>
    </source>
</evidence>
<feature type="transmembrane region" description="Helical" evidence="9">
    <location>
        <begin position="411"/>
        <end position="429"/>
    </location>
</feature>
<keyword evidence="7 9" id="KW-0472">Membrane</keyword>
<comment type="similarity">
    <text evidence="2">Belongs to the amino acid-polyamine-organocation (APC) superfamily. Basic amino acid/polyamine antiporter (APA) (TC 2.A.3.2) family.</text>
</comment>
<protein>
    <recommendedName>
        <fullName evidence="3">Arginine/agmatine antiporter</fullName>
    </recommendedName>
</protein>
<dbReference type="Pfam" id="PF13520">
    <property type="entry name" value="AA_permease_2"/>
    <property type="match status" value="1"/>
</dbReference>
<accession>A0A1G7DIC0</accession>
<dbReference type="OrthoDB" id="3185104at2"/>
<dbReference type="Gene3D" id="1.20.1740.10">
    <property type="entry name" value="Amino acid/polyamine transporter I"/>
    <property type="match status" value="1"/>
</dbReference>
<feature type="transmembrane region" description="Helical" evidence="9">
    <location>
        <begin position="153"/>
        <end position="173"/>
    </location>
</feature>
<feature type="transmembrane region" description="Helical" evidence="9">
    <location>
        <begin position="261"/>
        <end position="284"/>
    </location>
</feature>
<evidence type="ECO:0000256" key="7">
    <source>
        <dbReference type="ARBA" id="ARBA00023136"/>
    </source>
</evidence>
<feature type="transmembrane region" description="Helical" evidence="9">
    <location>
        <begin position="12"/>
        <end position="32"/>
    </location>
</feature>
<reference evidence="10 11" key="1">
    <citation type="submission" date="2016-10" db="EMBL/GenBank/DDBJ databases">
        <authorList>
            <person name="de Groot N.N."/>
        </authorList>
    </citation>
    <scope>NUCLEOTIDE SEQUENCE [LARGE SCALE GENOMIC DNA]</scope>
    <source>
        <strain evidence="10 11">CGMCC 1.9109</strain>
    </source>
</reference>
<feature type="transmembrane region" description="Helical" evidence="9">
    <location>
        <begin position="91"/>
        <end position="112"/>
    </location>
</feature>
<feature type="transmembrane region" description="Helical" evidence="9">
    <location>
        <begin position="193"/>
        <end position="214"/>
    </location>
</feature>
<dbReference type="AlphaFoldDB" id="A0A1G7DIC0"/>
<feature type="transmembrane region" description="Helical" evidence="9">
    <location>
        <begin position="124"/>
        <end position="141"/>
    </location>
</feature>
<keyword evidence="6 9" id="KW-1133">Transmembrane helix</keyword>
<dbReference type="GO" id="GO:0022857">
    <property type="term" value="F:transmembrane transporter activity"/>
    <property type="evidence" value="ECO:0007669"/>
    <property type="project" value="InterPro"/>
</dbReference>
<dbReference type="PIRSF" id="PIRSF006060">
    <property type="entry name" value="AA_transporter"/>
    <property type="match status" value="1"/>
</dbReference>
<feature type="transmembrane region" description="Helical" evidence="9">
    <location>
        <begin position="351"/>
        <end position="375"/>
    </location>
</feature>
<gene>
    <name evidence="10" type="ORF">SAMN04488071_3127</name>
</gene>
<comment type="function">
    <text evidence="8">Major component of the acid-resistance (AR) system allowing enteric pathogens to survive the acidic environment in the stomach. Exchanges extracellular arginine for its intracellular decarboxylation product agmatine (Agm) thereby expelling intracellular protons. Probably undergoes several conformational states in order to translocate the substrate across the membrane; keeps the substrate accessible to only 1 side of the membrane at a time by opening and closing 3 membrane-internal gates.</text>
</comment>
<dbReference type="InterPro" id="IPR002293">
    <property type="entry name" value="AA/rel_permease1"/>
</dbReference>
<dbReference type="STRING" id="637679.GCA_001550055_02179"/>
<dbReference type="InterPro" id="IPR050367">
    <property type="entry name" value="APC_superfamily"/>
</dbReference>
<evidence type="ECO:0000256" key="1">
    <source>
        <dbReference type="ARBA" id="ARBA00004651"/>
    </source>
</evidence>
<evidence type="ECO:0000256" key="8">
    <source>
        <dbReference type="ARBA" id="ARBA00045636"/>
    </source>
</evidence>
<feature type="transmembrane region" description="Helical" evidence="9">
    <location>
        <begin position="38"/>
        <end position="58"/>
    </location>
</feature>
<sequence length="438" mass="46082">MGDYQTRRVMGFWRTWGLSVGMMVGSGVFMLPTVLAPFGAYALAGWLVTGLGTIALAYSLCYMAKRITATGGPYAYSRAGFGDFVGFQMAWGYWISLWIAVAAVTVAFVGYLSEFFPVLKTSPTLSLVAGLSLIWVLVFVNCRSVRGSSALQLITTLAKFLPLLFLALVGLVSVESTNFAAMKEPADGLDATIAASALAMWAFIGFEVATVPAGEVQDPARTIPRATMMGVLAVTVLYFAVTVAAFGLLPADELMNSTAPLADAASALVGPAGATVIAIIALVATSSGVNANLFAAGQMPMAAALDGLFPSLFGMKTKFGTPAWSFIIGGILSSVALALNFVNGLVVAFEFLILLSTVTAILPVAMSAASAWLYAVRDPHASRGVHLRDTIVAAIGFGYAVWIIAGSGRDSVYWAFLLLLAGLPIYVWVTRQRREGAE</sequence>
<feature type="transmembrane region" description="Helical" evidence="9">
    <location>
        <begin position="323"/>
        <end position="345"/>
    </location>
</feature>
<name>A0A1G7DIC0_9PROT</name>
<dbReference type="PANTHER" id="PTHR42770:SF18">
    <property type="entry name" value="ARGININE_AGMATINE ANTIPORTER"/>
    <property type="match status" value="1"/>
</dbReference>
<evidence type="ECO:0000256" key="4">
    <source>
        <dbReference type="ARBA" id="ARBA00022475"/>
    </source>
</evidence>
<feature type="transmembrane region" description="Helical" evidence="9">
    <location>
        <begin position="387"/>
        <end position="405"/>
    </location>
</feature>
<evidence type="ECO:0000256" key="2">
    <source>
        <dbReference type="ARBA" id="ARBA00008220"/>
    </source>
</evidence>
<keyword evidence="11" id="KW-1185">Reference proteome</keyword>
<comment type="subcellular location">
    <subcellularLocation>
        <location evidence="1">Cell membrane</location>
        <topology evidence="1">Multi-pass membrane protein</topology>
    </subcellularLocation>
</comment>
<evidence type="ECO:0000313" key="10">
    <source>
        <dbReference type="EMBL" id="SDE51261.1"/>
    </source>
</evidence>
<dbReference type="GO" id="GO:0005886">
    <property type="term" value="C:plasma membrane"/>
    <property type="evidence" value="ECO:0007669"/>
    <property type="project" value="UniProtKB-SubCell"/>
</dbReference>
<organism evidence="10 11">
    <name type="scientific">Kordiimonas lacus</name>
    <dbReference type="NCBI Taxonomy" id="637679"/>
    <lineage>
        <taxon>Bacteria</taxon>
        <taxon>Pseudomonadati</taxon>
        <taxon>Pseudomonadota</taxon>
        <taxon>Alphaproteobacteria</taxon>
        <taxon>Kordiimonadales</taxon>
        <taxon>Kordiimonadaceae</taxon>
        <taxon>Kordiimonas</taxon>
    </lineage>
</organism>